<keyword evidence="2" id="KW-0805">Transcription regulation</keyword>
<dbReference type="InterPro" id="IPR013325">
    <property type="entry name" value="RNA_pol_sigma_r2"/>
</dbReference>
<dbReference type="InterPro" id="IPR013324">
    <property type="entry name" value="RNA_pol_sigma_r3/r4-like"/>
</dbReference>
<gene>
    <name evidence="7" type="primary">rpoH</name>
    <name evidence="7" type="ORF">TNCT_725131</name>
</gene>
<proteinExistence type="inferred from homology"/>
<keyword evidence="4" id="KW-0238">DNA-binding</keyword>
<dbReference type="Pfam" id="PF06776">
    <property type="entry name" value="IalB"/>
    <property type="match status" value="1"/>
</dbReference>
<dbReference type="InterPro" id="IPR050813">
    <property type="entry name" value="Sigma-70_Factor"/>
</dbReference>
<dbReference type="Gene3D" id="1.20.140.160">
    <property type="match status" value="1"/>
</dbReference>
<evidence type="ECO:0000256" key="2">
    <source>
        <dbReference type="ARBA" id="ARBA00023015"/>
    </source>
</evidence>
<keyword evidence="3" id="KW-0731">Sigma factor</keyword>
<evidence type="ECO:0000313" key="8">
    <source>
        <dbReference type="Proteomes" id="UP000887116"/>
    </source>
</evidence>
<protein>
    <submittedName>
        <fullName evidence="7">RNA polymerase sigma factor RpoH</fullName>
    </submittedName>
</protein>
<dbReference type="InterPro" id="IPR007627">
    <property type="entry name" value="RNA_pol_sigma70_r2"/>
</dbReference>
<dbReference type="InterPro" id="IPR000943">
    <property type="entry name" value="RNA_pol_sigma70"/>
</dbReference>
<name>A0A8X6FJX8_TRICU</name>
<evidence type="ECO:0000259" key="6">
    <source>
        <dbReference type="Pfam" id="PF04542"/>
    </source>
</evidence>
<dbReference type="Gene3D" id="1.20.120.1810">
    <property type="match status" value="1"/>
</dbReference>
<evidence type="ECO:0000256" key="4">
    <source>
        <dbReference type="ARBA" id="ARBA00023125"/>
    </source>
</evidence>
<dbReference type="EMBL" id="BMAO01032504">
    <property type="protein sequence ID" value="GFQ82705.1"/>
    <property type="molecule type" value="Genomic_DNA"/>
</dbReference>
<dbReference type="OrthoDB" id="201574at2759"/>
<dbReference type="InterPro" id="IPR010642">
    <property type="entry name" value="Invasion_prot_B"/>
</dbReference>
<dbReference type="NCBIfam" id="NF005143">
    <property type="entry name" value="PRK06596.1"/>
    <property type="match status" value="1"/>
</dbReference>
<dbReference type="SUPFAM" id="SSF88946">
    <property type="entry name" value="Sigma2 domain of RNA polymerase sigma factors"/>
    <property type="match status" value="1"/>
</dbReference>
<dbReference type="GO" id="GO:0016987">
    <property type="term" value="F:sigma factor activity"/>
    <property type="evidence" value="ECO:0007669"/>
    <property type="project" value="UniProtKB-KW"/>
</dbReference>
<dbReference type="SUPFAM" id="SSF88659">
    <property type="entry name" value="Sigma3 and sigma4 domains of RNA polymerase sigma factors"/>
    <property type="match status" value="1"/>
</dbReference>
<reference evidence="7" key="1">
    <citation type="submission" date="2020-07" db="EMBL/GenBank/DDBJ databases">
        <title>Multicomponent nature underlies the extraordinary mechanical properties of spider dragline silk.</title>
        <authorList>
            <person name="Kono N."/>
            <person name="Nakamura H."/>
            <person name="Mori M."/>
            <person name="Yoshida Y."/>
            <person name="Ohtoshi R."/>
            <person name="Malay A.D."/>
            <person name="Moran D.A.P."/>
            <person name="Tomita M."/>
            <person name="Numata K."/>
            <person name="Arakawa K."/>
        </authorList>
    </citation>
    <scope>NUCLEOTIDE SEQUENCE</scope>
</reference>
<dbReference type="GO" id="GO:0003677">
    <property type="term" value="F:DNA binding"/>
    <property type="evidence" value="ECO:0007669"/>
    <property type="project" value="UniProtKB-KW"/>
</dbReference>
<organism evidence="7 8">
    <name type="scientific">Trichonephila clavata</name>
    <name type="common">Joro spider</name>
    <name type="synonym">Nephila clavata</name>
    <dbReference type="NCBI Taxonomy" id="2740835"/>
    <lineage>
        <taxon>Eukaryota</taxon>
        <taxon>Metazoa</taxon>
        <taxon>Ecdysozoa</taxon>
        <taxon>Arthropoda</taxon>
        <taxon>Chelicerata</taxon>
        <taxon>Arachnida</taxon>
        <taxon>Araneae</taxon>
        <taxon>Araneomorphae</taxon>
        <taxon>Entelegynae</taxon>
        <taxon>Araneoidea</taxon>
        <taxon>Nephilidae</taxon>
        <taxon>Trichonephila</taxon>
    </lineage>
</organism>
<dbReference type="Gene3D" id="2.60.40.1880">
    <property type="entry name" value="Invasion associated locus B (IalB) protein"/>
    <property type="match status" value="1"/>
</dbReference>
<sequence length="412" mass="47655">MLTPMASLCVDSRTNLMQYIARVQKFPMLSQEEEVRLAKNWNQYKDISSAHKLITSHLNLVVKIAMKFKNYGLLLMDLVMEGNMGLMHAVKKFNPDLGFRFSTYAVWWIEASIKDFILKSWSFVKIGTTQAQRRLFFSLRKIKKRILQYTNRETLSNEEIKAISNELSVSEGDVLQMNYRLACKDQSLNDCIKIGDDSKRELQDMIPCNLVSQEVTYQNHEEKELKETILNNALASLNERARDIFVSRYLCENTQTLDELSAFASVSDVQLKEKYKDWLVYTASEDGEKVCYIVSYPKTKSEHYTTNRKPYVMVSYVDKKADEVSVTSGFQYDKEPVALNIDKKIKYTLPIIQGSFAWAEHTKIDQDLILKMKQGLSMVVNGKTKTVTIDDTYSLLGFQKAYQKMHDLCHTK</sequence>
<evidence type="ECO:0000256" key="1">
    <source>
        <dbReference type="ARBA" id="ARBA00007788"/>
    </source>
</evidence>
<dbReference type="AlphaFoldDB" id="A0A8X6FJX8"/>
<dbReference type="Proteomes" id="UP000887116">
    <property type="component" value="Unassembled WGS sequence"/>
</dbReference>
<accession>A0A8X6FJX8</accession>
<evidence type="ECO:0000256" key="5">
    <source>
        <dbReference type="ARBA" id="ARBA00023163"/>
    </source>
</evidence>
<dbReference type="InterPro" id="IPR038696">
    <property type="entry name" value="IalB_sf"/>
</dbReference>
<keyword evidence="8" id="KW-1185">Reference proteome</keyword>
<evidence type="ECO:0000256" key="3">
    <source>
        <dbReference type="ARBA" id="ARBA00023082"/>
    </source>
</evidence>
<feature type="domain" description="RNA polymerase sigma-70 region 2" evidence="6">
    <location>
        <begin position="53"/>
        <end position="121"/>
    </location>
</feature>
<evidence type="ECO:0000313" key="7">
    <source>
        <dbReference type="EMBL" id="GFQ82705.1"/>
    </source>
</evidence>
<dbReference type="Pfam" id="PF04542">
    <property type="entry name" value="Sigma70_r2"/>
    <property type="match status" value="1"/>
</dbReference>
<keyword evidence="5" id="KW-0804">Transcription</keyword>
<dbReference type="InterPro" id="IPR014284">
    <property type="entry name" value="RNA_pol_sigma-70_dom"/>
</dbReference>
<dbReference type="PANTHER" id="PTHR30376:SF3">
    <property type="entry name" value="RNA POLYMERASE SIGMA FACTOR RPOH"/>
    <property type="match status" value="1"/>
</dbReference>
<comment type="caution">
    <text evidence="7">The sequence shown here is derived from an EMBL/GenBank/DDBJ whole genome shotgun (WGS) entry which is preliminary data.</text>
</comment>
<dbReference type="GO" id="GO:0006352">
    <property type="term" value="P:DNA-templated transcription initiation"/>
    <property type="evidence" value="ECO:0007669"/>
    <property type="project" value="InterPro"/>
</dbReference>
<dbReference type="PANTHER" id="PTHR30376">
    <property type="entry name" value="SIGMA FACTOR RPOH HEAT SHOCK RELATED"/>
    <property type="match status" value="1"/>
</dbReference>
<dbReference type="PRINTS" id="PR00046">
    <property type="entry name" value="SIGMA70FCT"/>
</dbReference>
<dbReference type="NCBIfam" id="TIGR02937">
    <property type="entry name" value="sigma70-ECF"/>
    <property type="match status" value="1"/>
</dbReference>
<comment type="similarity">
    <text evidence="1">Belongs to the sigma-70 factor family.</text>
</comment>